<proteinExistence type="predicted"/>
<dbReference type="RefSeq" id="WP_173954655.1">
    <property type="nucleotide sequence ID" value="NZ_JAEFBX010000005.1"/>
</dbReference>
<dbReference type="AlphaFoldDB" id="A0A109BM54"/>
<sequence>MNEPIEIGFMAFLAEGREGIGAVRAVADGHIVIYVENGGEFSVPSSAIRSVHDDKVILDARHLDRRLLDAIGHAHDREDPKLVG</sequence>
<dbReference type="PATRIC" id="fig|121290.4.peg.659"/>
<protein>
    <submittedName>
        <fullName evidence="1">Uncharacterized protein</fullName>
    </submittedName>
</protein>
<name>A0A109BM54_HYPSL</name>
<accession>A0A109BM54</accession>
<reference evidence="1 2" key="1">
    <citation type="submission" date="2015-10" db="EMBL/GenBank/DDBJ databases">
        <title>Transcriptomic analysis of a linuron degrading triple-species bacterial consortium.</title>
        <authorList>
            <person name="Albers P."/>
        </authorList>
    </citation>
    <scope>NUCLEOTIDE SEQUENCE [LARGE SCALE GENOMIC DNA]</scope>
    <source>
        <strain evidence="1 2">WDL6</strain>
    </source>
</reference>
<dbReference type="Proteomes" id="UP000059074">
    <property type="component" value="Unassembled WGS sequence"/>
</dbReference>
<keyword evidence="2" id="KW-1185">Reference proteome</keyword>
<dbReference type="EMBL" id="LMTR01000025">
    <property type="protein sequence ID" value="KWT71317.1"/>
    <property type="molecule type" value="Genomic_DNA"/>
</dbReference>
<evidence type="ECO:0000313" key="1">
    <source>
        <dbReference type="EMBL" id="KWT71317.1"/>
    </source>
</evidence>
<gene>
    <name evidence="1" type="ORF">APY04_0491</name>
</gene>
<dbReference type="STRING" id="121290.APY04_0491"/>
<organism evidence="1 2">
    <name type="scientific">Hyphomicrobium sulfonivorans</name>
    <dbReference type="NCBI Taxonomy" id="121290"/>
    <lineage>
        <taxon>Bacteria</taxon>
        <taxon>Pseudomonadati</taxon>
        <taxon>Pseudomonadota</taxon>
        <taxon>Alphaproteobacteria</taxon>
        <taxon>Hyphomicrobiales</taxon>
        <taxon>Hyphomicrobiaceae</taxon>
        <taxon>Hyphomicrobium</taxon>
    </lineage>
</organism>
<evidence type="ECO:0000313" key="2">
    <source>
        <dbReference type="Proteomes" id="UP000059074"/>
    </source>
</evidence>
<comment type="caution">
    <text evidence="1">The sequence shown here is derived from an EMBL/GenBank/DDBJ whole genome shotgun (WGS) entry which is preliminary data.</text>
</comment>